<evidence type="ECO:0000256" key="1">
    <source>
        <dbReference type="ARBA" id="ARBA00022801"/>
    </source>
</evidence>
<dbReference type="EMBL" id="CP041637">
    <property type="protein sequence ID" value="QDO95223.1"/>
    <property type="molecule type" value="Genomic_DNA"/>
</dbReference>
<keyword evidence="6" id="KW-1185">Reference proteome</keyword>
<dbReference type="GO" id="GO:0052757">
    <property type="term" value="F:chondroitin hydrolase activity"/>
    <property type="evidence" value="ECO:0007669"/>
    <property type="project" value="TreeGrafter"/>
</dbReference>
<dbReference type="InterPro" id="IPR012341">
    <property type="entry name" value="6hp_glycosidase-like_sf"/>
</dbReference>
<feature type="binding site" evidence="4">
    <location>
        <position position="262"/>
    </location>
    <ligand>
        <name>substrate</name>
    </ligand>
</feature>
<accession>A0A516GUL9</accession>
<sequence>MRKILILIVCLVSLFMVSCKKEYKGSKNESVDEKLENINAQLTYADLQLNGLLDLAKNKNKNPRTIEPDSSIYFINSDKFDWTEGFFPGSCWYLYEGTRIEKWKKAASHFQELFKNHKDWPQYHDLGFVFNCSYGNGYRITQDTTYKKVLLDAAKTLATRFDTKIGVIKSWDVDKGWQADRGWQYPVIIDNMMNLELLFNASIMSGNDDYKNIAISHADKTLKNHFRSNYSSYHVVDYDSISGQVLSKETAQGYSDESSWARGQAWGLYGFTLCYRYTKDEAYLNQAKKIANLILTSDAIPSDRIPYWDYDVDEKEHAPRDVSAAAITVSALIELNTYTNGDYENITNEILNVLSSEKYRAKIGENKHFLLKHSVGSIPHNSEIDVPLNYADYYYLEALIRAKKYYSTNTNPLKN</sequence>
<feature type="active site" description="Proton donor" evidence="3">
    <location>
        <position position="190"/>
    </location>
</feature>
<name>A0A516GUL9_9FLAO</name>
<evidence type="ECO:0000256" key="4">
    <source>
        <dbReference type="PIRSR" id="PIRSR610905-2"/>
    </source>
</evidence>
<proteinExistence type="inferred from homology"/>
<evidence type="ECO:0000313" key="5">
    <source>
        <dbReference type="EMBL" id="QDO95223.1"/>
    </source>
</evidence>
<feature type="binding site" evidence="4">
    <location>
        <position position="266"/>
    </location>
    <ligand>
        <name>substrate</name>
    </ligand>
</feature>
<dbReference type="RefSeq" id="WP_143382131.1">
    <property type="nucleotide sequence ID" value="NZ_CP041637.1"/>
</dbReference>
<feature type="binding site" evidence="4">
    <location>
        <position position="377"/>
    </location>
    <ligand>
        <name>substrate</name>
    </ligand>
</feature>
<dbReference type="PANTHER" id="PTHR36845:SF1">
    <property type="entry name" value="HYDROLASE, PUTATIVE (AFU_ORTHOLOGUE AFUA_7G05090)-RELATED"/>
    <property type="match status" value="1"/>
</dbReference>
<dbReference type="OrthoDB" id="428577at2"/>
<dbReference type="PANTHER" id="PTHR36845">
    <property type="entry name" value="HYDROLASE, PUTATIVE (AFU_ORTHOLOGUE AFUA_7G05090)-RELATED"/>
    <property type="match status" value="1"/>
</dbReference>
<dbReference type="GO" id="GO:0000272">
    <property type="term" value="P:polysaccharide catabolic process"/>
    <property type="evidence" value="ECO:0007669"/>
    <property type="project" value="TreeGrafter"/>
</dbReference>
<evidence type="ECO:0000256" key="3">
    <source>
        <dbReference type="PIRSR" id="PIRSR610905-1"/>
    </source>
</evidence>
<dbReference type="Proteomes" id="UP000319209">
    <property type="component" value="Chromosome"/>
</dbReference>
<feature type="binding site" evidence="4">
    <location>
        <position position="250"/>
    </location>
    <ligand>
        <name>substrate</name>
    </ligand>
</feature>
<feature type="binding site" evidence="4">
    <location>
        <position position="190"/>
    </location>
    <ligand>
        <name>substrate</name>
    </ligand>
</feature>
<reference evidence="5 6" key="1">
    <citation type="submission" date="2019-07" db="EMBL/GenBank/DDBJ databases">
        <title>Genome sequencing for Formosa sp. PS13.</title>
        <authorList>
            <person name="Park S.-J."/>
        </authorList>
    </citation>
    <scope>NUCLEOTIDE SEQUENCE [LARGE SCALE GENOMIC DNA]</scope>
    <source>
        <strain evidence="5 6">PS13</strain>
    </source>
</reference>
<dbReference type="InterPro" id="IPR052369">
    <property type="entry name" value="UG_Glycosaminoglycan_Hydrolase"/>
</dbReference>
<evidence type="ECO:0000256" key="2">
    <source>
        <dbReference type="ARBA" id="ARBA00038358"/>
    </source>
</evidence>
<evidence type="ECO:0000313" key="6">
    <source>
        <dbReference type="Proteomes" id="UP000319209"/>
    </source>
</evidence>
<dbReference type="SUPFAM" id="SSF48208">
    <property type="entry name" value="Six-hairpin glycosidases"/>
    <property type="match status" value="1"/>
</dbReference>
<dbReference type="Pfam" id="PF07470">
    <property type="entry name" value="Glyco_hydro_88"/>
    <property type="match status" value="1"/>
</dbReference>
<gene>
    <name evidence="5" type="ORF">FNB79_14995</name>
</gene>
<comment type="similarity">
    <text evidence="2">Belongs to the glycosyl hydrolase 88 family.</text>
</comment>
<dbReference type="Gene3D" id="1.50.10.10">
    <property type="match status" value="1"/>
</dbReference>
<dbReference type="AlphaFoldDB" id="A0A516GUL9"/>
<dbReference type="InterPro" id="IPR010905">
    <property type="entry name" value="Glyco_hydro_88"/>
</dbReference>
<feature type="binding site" evidence="4">
    <location>
        <position position="125"/>
    </location>
    <ligand>
        <name>substrate</name>
    </ligand>
</feature>
<dbReference type="PROSITE" id="PS51257">
    <property type="entry name" value="PROKAR_LIPOPROTEIN"/>
    <property type="match status" value="1"/>
</dbReference>
<keyword evidence="1 5" id="KW-0378">Hydrolase</keyword>
<feature type="active site" description="Nucleophile" evidence="3">
    <location>
        <position position="125"/>
    </location>
</feature>
<organism evidence="5 6">
    <name type="scientific">Formosa sediminum</name>
    <dbReference type="NCBI Taxonomy" id="2594004"/>
    <lineage>
        <taxon>Bacteria</taxon>
        <taxon>Pseudomonadati</taxon>
        <taxon>Bacteroidota</taxon>
        <taxon>Flavobacteriia</taxon>
        <taxon>Flavobacteriales</taxon>
        <taxon>Flavobacteriaceae</taxon>
        <taxon>Formosa</taxon>
    </lineage>
</organism>
<dbReference type="KEGG" id="fop:FNB79_14995"/>
<protein>
    <submittedName>
        <fullName evidence="5">Glucuronyl hydrolase</fullName>
    </submittedName>
</protein>
<dbReference type="InterPro" id="IPR008928">
    <property type="entry name" value="6-hairpin_glycosidase_sf"/>
</dbReference>